<dbReference type="GeneTree" id="ENSGT00390000016836"/>
<comment type="subunit">
    <text evidence="3">Interacts with FLNA and FLNB.</text>
</comment>
<evidence type="ECO:0000256" key="3">
    <source>
        <dbReference type="ARBA" id="ARBA00011189"/>
    </source>
</evidence>
<name>U3JT42_FICAL</name>
<gene>
    <name evidence="7" type="primary">RFLNB</name>
</gene>
<dbReference type="GO" id="GO:0032432">
    <property type="term" value="C:actin filament bundle"/>
    <property type="evidence" value="ECO:0007669"/>
    <property type="project" value="Ensembl"/>
</dbReference>
<reference evidence="7 8" key="1">
    <citation type="journal article" date="2012" name="Nature">
        <title>The genomic landscape of species divergence in Ficedula flycatchers.</title>
        <authorList>
            <person name="Ellegren H."/>
            <person name="Smeds L."/>
            <person name="Burri R."/>
            <person name="Olason P.I."/>
            <person name="Backstrom N."/>
            <person name="Kawakami T."/>
            <person name="Kunstner A."/>
            <person name="Makinen H."/>
            <person name="Nadachowska-Brzyska K."/>
            <person name="Qvarnstrom A."/>
            <person name="Uebbing S."/>
            <person name="Wolf J.B."/>
        </authorList>
    </citation>
    <scope>NUCLEOTIDE SEQUENCE [LARGE SCALE GENOMIC DNA]</scope>
</reference>
<dbReference type="GO" id="GO:0031005">
    <property type="term" value="F:filamin binding"/>
    <property type="evidence" value="ECO:0007669"/>
    <property type="project" value="Ensembl"/>
</dbReference>
<evidence type="ECO:0000256" key="6">
    <source>
        <dbReference type="SAM" id="Phobius"/>
    </source>
</evidence>
<protein>
    <submittedName>
        <fullName evidence="7">Refilin B</fullName>
    </submittedName>
</protein>
<comment type="similarity">
    <text evidence="2">Belongs to the Refilin family.</text>
</comment>
<evidence type="ECO:0000256" key="5">
    <source>
        <dbReference type="ARBA" id="ARBA00023212"/>
    </source>
</evidence>
<dbReference type="Pfam" id="PF15068">
    <property type="entry name" value="FAM101"/>
    <property type="match status" value="1"/>
</dbReference>
<sequence>SSVFSPSPILSSCPPRLCPLSFGEGVEFDPLPAKEIRYTSQVRYGSEQRFIAAVFLPLALSVAGCSQSIVCVPDCSWRRYRSEVRLEPRHRPRRFACTTIVYPKRAQTVCTTTLDYDCRKAARRFLASVELDAAECPGDGC</sequence>
<evidence type="ECO:0000256" key="4">
    <source>
        <dbReference type="ARBA" id="ARBA00022490"/>
    </source>
</evidence>
<organism evidence="7 8">
    <name type="scientific">Ficedula albicollis</name>
    <name type="common">Collared flycatcher</name>
    <name type="synonym">Muscicapa albicollis</name>
    <dbReference type="NCBI Taxonomy" id="59894"/>
    <lineage>
        <taxon>Eukaryota</taxon>
        <taxon>Metazoa</taxon>
        <taxon>Chordata</taxon>
        <taxon>Craniata</taxon>
        <taxon>Vertebrata</taxon>
        <taxon>Euteleostomi</taxon>
        <taxon>Archelosauria</taxon>
        <taxon>Archosauria</taxon>
        <taxon>Dinosauria</taxon>
        <taxon>Saurischia</taxon>
        <taxon>Theropoda</taxon>
        <taxon>Coelurosauria</taxon>
        <taxon>Aves</taxon>
        <taxon>Neognathae</taxon>
        <taxon>Neoaves</taxon>
        <taxon>Telluraves</taxon>
        <taxon>Australaves</taxon>
        <taxon>Passeriformes</taxon>
        <taxon>Muscicapidae</taxon>
        <taxon>Ficedula</taxon>
    </lineage>
</organism>
<keyword evidence="6" id="KW-0472">Membrane</keyword>
<dbReference type="PANTHER" id="PTHR31848">
    <property type="match status" value="1"/>
</dbReference>
<evidence type="ECO:0000313" key="7">
    <source>
        <dbReference type="Ensembl" id="ENSFALP00000005946.1"/>
    </source>
</evidence>
<dbReference type="PANTHER" id="PTHR31848:SF2">
    <property type="entry name" value="REFILIN-B"/>
    <property type="match status" value="1"/>
</dbReference>
<comment type="subcellular location">
    <subcellularLocation>
        <location evidence="1">Cytoplasm</location>
        <location evidence="1">Cytoskeleton</location>
    </subcellularLocation>
</comment>
<evidence type="ECO:0000256" key="2">
    <source>
        <dbReference type="ARBA" id="ARBA00009886"/>
    </source>
</evidence>
<keyword evidence="6" id="KW-1133">Transmembrane helix</keyword>
<dbReference type="GO" id="GO:0061182">
    <property type="term" value="P:negative regulation of chondrocyte development"/>
    <property type="evidence" value="ECO:0007669"/>
    <property type="project" value="Ensembl"/>
</dbReference>
<feature type="transmembrane region" description="Helical" evidence="6">
    <location>
        <begin position="50"/>
        <end position="72"/>
    </location>
</feature>
<keyword evidence="8" id="KW-1185">Reference proteome</keyword>
<reference evidence="7" key="2">
    <citation type="submission" date="2025-08" db="UniProtKB">
        <authorList>
            <consortium name="Ensembl"/>
        </authorList>
    </citation>
    <scope>IDENTIFICATION</scope>
</reference>
<dbReference type="GO" id="GO:0048705">
    <property type="term" value="P:skeletal system morphogenesis"/>
    <property type="evidence" value="ECO:0007669"/>
    <property type="project" value="Ensembl"/>
</dbReference>
<proteinExistence type="inferred from homology"/>
<dbReference type="Ensembl" id="ENSFALT00000005973.2">
    <property type="protein sequence ID" value="ENSFALP00000005946.1"/>
    <property type="gene ID" value="ENSFALG00000005707.2"/>
</dbReference>
<keyword evidence="4" id="KW-0963">Cytoplasm</keyword>
<dbReference type="GO" id="GO:0061572">
    <property type="term" value="P:actin filament bundle organization"/>
    <property type="evidence" value="ECO:0007669"/>
    <property type="project" value="Ensembl"/>
</dbReference>
<keyword evidence="6" id="KW-0812">Transmembrane</keyword>
<reference evidence="7" key="3">
    <citation type="submission" date="2025-09" db="UniProtKB">
        <authorList>
            <consortium name="Ensembl"/>
        </authorList>
    </citation>
    <scope>IDENTIFICATION</scope>
</reference>
<dbReference type="InterPro" id="IPR028215">
    <property type="entry name" value="Refilin"/>
</dbReference>
<dbReference type="GO" id="GO:1900158">
    <property type="term" value="P:negative regulation of bone mineralization involved in bone maturation"/>
    <property type="evidence" value="ECO:0007669"/>
    <property type="project" value="Ensembl"/>
</dbReference>
<dbReference type="Proteomes" id="UP000016665">
    <property type="component" value="Chromosome 19"/>
</dbReference>
<dbReference type="OMA" id="PDMRKRG"/>
<dbReference type="GO" id="GO:0001837">
    <property type="term" value="P:epithelial to mesenchymal transition"/>
    <property type="evidence" value="ECO:0007669"/>
    <property type="project" value="Ensembl"/>
</dbReference>
<evidence type="ECO:0000313" key="8">
    <source>
        <dbReference type="Proteomes" id="UP000016665"/>
    </source>
</evidence>
<accession>U3JT42</accession>
<dbReference type="AlphaFoldDB" id="U3JT42"/>
<keyword evidence="5" id="KW-0206">Cytoskeleton</keyword>
<evidence type="ECO:0000256" key="1">
    <source>
        <dbReference type="ARBA" id="ARBA00004245"/>
    </source>
</evidence>
<dbReference type="HOGENOM" id="CLU_107206_1_0_1"/>